<dbReference type="EMBL" id="WJQU01000003">
    <property type="protein sequence ID" value="KAJ6639816.1"/>
    <property type="molecule type" value="Genomic_DNA"/>
</dbReference>
<organism evidence="1 2">
    <name type="scientific">Pseudolycoriella hygida</name>
    <dbReference type="NCBI Taxonomy" id="35572"/>
    <lineage>
        <taxon>Eukaryota</taxon>
        <taxon>Metazoa</taxon>
        <taxon>Ecdysozoa</taxon>
        <taxon>Arthropoda</taxon>
        <taxon>Hexapoda</taxon>
        <taxon>Insecta</taxon>
        <taxon>Pterygota</taxon>
        <taxon>Neoptera</taxon>
        <taxon>Endopterygota</taxon>
        <taxon>Diptera</taxon>
        <taxon>Nematocera</taxon>
        <taxon>Sciaroidea</taxon>
        <taxon>Sciaridae</taxon>
        <taxon>Pseudolycoriella</taxon>
    </lineage>
</organism>
<dbReference type="Proteomes" id="UP001151699">
    <property type="component" value="Chromosome X"/>
</dbReference>
<evidence type="ECO:0000313" key="2">
    <source>
        <dbReference type="Proteomes" id="UP001151699"/>
    </source>
</evidence>
<gene>
    <name evidence="1" type="ORF">Bhyg_12563</name>
</gene>
<proteinExistence type="predicted"/>
<protein>
    <submittedName>
        <fullName evidence="1">Uncharacterized protein</fullName>
    </submittedName>
</protein>
<reference evidence="1" key="1">
    <citation type="submission" date="2022-07" db="EMBL/GenBank/DDBJ databases">
        <authorList>
            <person name="Trinca V."/>
            <person name="Uliana J.V.C."/>
            <person name="Torres T.T."/>
            <person name="Ward R.J."/>
            <person name="Monesi N."/>
        </authorList>
    </citation>
    <scope>NUCLEOTIDE SEQUENCE</scope>
    <source>
        <strain evidence="1">HSMRA1968</strain>
        <tissue evidence="1">Whole embryos</tissue>
    </source>
</reference>
<evidence type="ECO:0000313" key="1">
    <source>
        <dbReference type="EMBL" id="KAJ6639816.1"/>
    </source>
</evidence>
<accession>A0A9Q0MXI7</accession>
<comment type="caution">
    <text evidence="1">The sequence shown here is derived from an EMBL/GenBank/DDBJ whole genome shotgun (WGS) entry which is preliminary data.</text>
</comment>
<dbReference type="AlphaFoldDB" id="A0A9Q0MXI7"/>
<sequence length="95" mass="11268">MIQHKNFGSVVALVQIHKPKVMYGRRVLHLDTTEYQHLSERRRVRVMTKARNEFASYQRSTRSRSSCSAVVQTDHLEGRIERWYRGVNYDGQKEC</sequence>
<keyword evidence="2" id="KW-1185">Reference proteome</keyword>
<name>A0A9Q0MXI7_9DIPT</name>